<reference evidence="3 4" key="1">
    <citation type="journal article" date="2014" name="BMC Genomics">
        <title>Comparative genome sequencing reveals chemotype-specific gene clusters in the toxigenic black mold Stachybotrys.</title>
        <authorList>
            <person name="Semeiks J."/>
            <person name="Borek D."/>
            <person name="Otwinowski Z."/>
            <person name="Grishin N.V."/>
        </authorList>
    </citation>
    <scope>NUCLEOTIDE SEQUENCE [LARGE SCALE GENOMIC DNA]</scope>
    <source>
        <strain evidence="4">CBS 109288 / IBT 7711</strain>
    </source>
</reference>
<dbReference type="InterPro" id="IPR041177">
    <property type="entry name" value="GEN1_C"/>
</dbReference>
<evidence type="ECO:0000259" key="2">
    <source>
        <dbReference type="SMART" id="SM00484"/>
    </source>
</evidence>
<dbReference type="PRINTS" id="PR00853">
    <property type="entry name" value="XPGRADSUPER"/>
</dbReference>
<proteinExistence type="predicted"/>
<dbReference type="InterPro" id="IPR037316">
    <property type="entry name" value="Yen1_H3TH"/>
</dbReference>
<dbReference type="AlphaFoldDB" id="A0A084B5B4"/>
<gene>
    <name evidence="3" type="ORF">S7711_02530</name>
</gene>
<dbReference type="SMART" id="SM00484">
    <property type="entry name" value="XPGI"/>
    <property type="match status" value="1"/>
</dbReference>
<sequence length="763" mass="83948">MGIKGYIQPPPIITDVNGSADTDTLRIYRELGPGKRVALSKLAADCLATSNRPFRIAIDIAIWQFQTQAARGGTNPAIRTLFYRLTRLLGTPVHPIFVFDGPYKPIFKRNKRSGRGDGIANAQAKRLIRLFGFPIHDAPGEAEAECALLQKNGVVDAVLSEDVDTIMFGCTKTLRNWSAEGKSNTPTHVSVYDVHDASMANLGLDREGMVLVALMSGGDYLPEGIPGCGIKVACEAAKAGFGRICRLKASDTEGIRAWRESLVHELRTNEKGFFRTKHKALVIPDAFPNIDVLRYYTHPAVSPNLDSIRMDECGRSLDFEALREFARETFGWDYRGGAIKFIRVLAQATLVQNLQSQRSATHVQRISGRRMHFSTDAVPELRLTYVPQDLVPIDLSREREEDIPVARDGLALNSDDEFNNTEESKAKLFDVTKPELAWVLEEVVTKAAPDLLHAWQEEQRTKAISSKTKPKTKSSGRSKKSGMPHGSLDKFVQIRKESVAAEVQCEAQVGRKHLASTLALPPLRKAFRRPSSLSPLPKEPSKQHASTITISQLGAAETPMDSHMIPPRTPTKTPGPEAIIISSSPPVPAAPSPTPLQRPTNLIPPSTESSQAHVTQGARAPSQRARKPLQRSESSTSGLKQTSLDVFLKTSKSSNVKKENGSGSRTWKRSQSDQTPASHPSSMFADFDSDGFDEFDISPAPATKKLLIPRVSNVGYFKEVEVRPEDVQYVIARETRNLQSKGIRDGVTRWSDVSIIDLTADDA</sequence>
<dbReference type="InterPro" id="IPR036279">
    <property type="entry name" value="5-3_exonuclease_C_sf"/>
</dbReference>
<evidence type="ECO:0000313" key="4">
    <source>
        <dbReference type="Proteomes" id="UP000028045"/>
    </source>
</evidence>
<dbReference type="FunFam" id="3.40.50.1010:FF:000037">
    <property type="entry name" value="Rad2-like endonuclease, putative (AFU_orthologue AFUA_3G13260)"/>
    <property type="match status" value="1"/>
</dbReference>
<dbReference type="Gene3D" id="1.10.150.20">
    <property type="entry name" value="5' to 3' exonuclease, C-terminal subdomain"/>
    <property type="match status" value="1"/>
</dbReference>
<evidence type="ECO:0000256" key="1">
    <source>
        <dbReference type="SAM" id="MobiDB-lite"/>
    </source>
</evidence>
<feature type="region of interest" description="Disordered" evidence="1">
    <location>
        <begin position="556"/>
        <end position="685"/>
    </location>
</feature>
<organism evidence="3 4">
    <name type="scientific">Stachybotrys chartarum (strain CBS 109288 / IBT 7711)</name>
    <name type="common">Toxic black mold</name>
    <name type="synonym">Stilbospora chartarum</name>
    <dbReference type="NCBI Taxonomy" id="1280523"/>
    <lineage>
        <taxon>Eukaryota</taxon>
        <taxon>Fungi</taxon>
        <taxon>Dikarya</taxon>
        <taxon>Ascomycota</taxon>
        <taxon>Pezizomycotina</taxon>
        <taxon>Sordariomycetes</taxon>
        <taxon>Hypocreomycetidae</taxon>
        <taxon>Hypocreales</taxon>
        <taxon>Stachybotryaceae</taxon>
        <taxon>Stachybotrys</taxon>
    </lineage>
</organism>
<dbReference type="Gene3D" id="3.40.50.1010">
    <property type="entry name" value="5'-nuclease"/>
    <property type="match status" value="2"/>
</dbReference>
<dbReference type="InterPro" id="IPR006086">
    <property type="entry name" value="XPG-I_dom"/>
</dbReference>
<name>A0A084B5B4_STACB</name>
<dbReference type="CDD" id="cd09906">
    <property type="entry name" value="H3TH_YEN1"/>
    <property type="match status" value="1"/>
</dbReference>
<dbReference type="Pfam" id="PF18380">
    <property type="entry name" value="GEN1_C"/>
    <property type="match status" value="1"/>
</dbReference>
<dbReference type="SUPFAM" id="SSF88723">
    <property type="entry name" value="PIN domain-like"/>
    <property type="match status" value="1"/>
</dbReference>
<dbReference type="HOGENOM" id="CLU_007575_0_0_1"/>
<feature type="region of interest" description="Disordered" evidence="1">
    <location>
        <begin position="459"/>
        <end position="487"/>
    </location>
</feature>
<dbReference type="Proteomes" id="UP000028045">
    <property type="component" value="Unassembled WGS sequence"/>
</dbReference>
<dbReference type="Pfam" id="PF00867">
    <property type="entry name" value="XPG_I"/>
    <property type="match status" value="1"/>
</dbReference>
<dbReference type="InterPro" id="IPR006084">
    <property type="entry name" value="XPG/Rad2"/>
</dbReference>
<accession>A0A084B5B4</accession>
<dbReference type="SUPFAM" id="SSF47807">
    <property type="entry name" value="5' to 3' exonuclease, C-terminal subdomain"/>
    <property type="match status" value="1"/>
</dbReference>
<dbReference type="CDD" id="cd09870">
    <property type="entry name" value="PIN_YEN1"/>
    <property type="match status" value="1"/>
</dbReference>
<dbReference type="EMBL" id="KL648018">
    <property type="protein sequence ID" value="KEY72743.1"/>
    <property type="molecule type" value="Genomic_DNA"/>
</dbReference>
<dbReference type="OrthoDB" id="2959108at2759"/>
<evidence type="ECO:0000313" key="3">
    <source>
        <dbReference type="EMBL" id="KEY72743.1"/>
    </source>
</evidence>
<feature type="compositionally biased region" description="Pro residues" evidence="1">
    <location>
        <begin position="585"/>
        <end position="596"/>
    </location>
</feature>
<dbReference type="GO" id="GO:0017108">
    <property type="term" value="F:5'-flap endonuclease activity"/>
    <property type="evidence" value="ECO:0007669"/>
    <property type="project" value="TreeGrafter"/>
</dbReference>
<feature type="compositionally biased region" description="Basic residues" evidence="1">
    <location>
        <begin position="468"/>
        <end position="482"/>
    </location>
</feature>
<dbReference type="GO" id="GO:0008821">
    <property type="term" value="F:crossover junction DNA endonuclease activity"/>
    <property type="evidence" value="ECO:0007669"/>
    <property type="project" value="InterPro"/>
</dbReference>
<dbReference type="GO" id="GO:0006281">
    <property type="term" value="P:DNA repair"/>
    <property type="evidence" value="ECO:0007669"/>
    <property type="project" value="UniProtKB-ARBA"/>
</dbReference>
<feature type="compositionally biased region" description="Low complexity" evidence="1">
    <location>
        <begin position="574"/>
        <end position="584"/>
    </location>
</feature>
<feature type="compositionally biased region" description="Polar residues" evidence="1">
    <location>
        <begin position="597"/>
        <end position="614"/>
    </location>
</feature>
<dbReference type="InterPro" id="IPR029060">
    <property type="entry name" value="PIN-like_dom_sf"/>
</dbReference>
<protein>
    <recommendedName>
        <fullName evidence="2">XPG-I domain-containing protein</fullName>
    </recommendedName>
</protein>
<feature type="compositionally biased region" description="Polar residues" evidence="1">
    <location>
        <begin position="672"/>
        <end position="681"/>
    </location>
</feature>
<feature type="compositionally biased region" description="Polar residues" evidence="1">
    <location>
        <begin position="631"/>
        <end position="654"/>
    </location>
</feature>
<dbReference type="PANTHER" id="PTHR11081">
    <property type="entry name" value="FLAP ENDONUCLEASE FAMILY MEMBER"/>
    <property type="match status" value="1"/>
</dbReference>
<feature type="domain" description="XPG-I" evidence="2">
    <location>
        <begin position="129"/>
        <end position="204"/>
    </location>
</feature>
<dbReference type="PANTHER" id="PTHR11081:SF75">
    <property type="entry name" value="ENDONUCLEASE, PUTATIVE (AFU_ORTHOLOGUE AFUA_3G13260)-RELATED"/>
    <property type="match status" value="1"/>
</dbReference>
<keyword evidence="4" id="KW-1185">Reference proteome</keyword>